<dbReference type="Proteomes" id="UP000654670">
    <property type="component" value="Unassembled WGS sequence"/>
</dbReference>
<evidence type="ECO:0008006" key="3">
    <source>
        <dbReference type="Google" id="ProtNLM"/>
    </source>
</evidence>
<keyword evidence="2" id="KW-1185">Reference proteome</keyword>
<evidence type="ECO:0000313" key="1">
    <source>
        <dbReference type="EMBL" id="GGL63799.1"/>
    </source>
</evidence>
<evidence type="ECO:0000313" key="2">
    <source>
        <dbReference type="Proteomes" id="UP000654670"/>
    </source>
</evidence>
<sequence length="145" mass="17134">MGIVMDFQERQRHKQLDFERRVLQDLSLEKIEASIHNRFDHYMALVPSSAQTARDMCAEYALEAFLLGSSMGRFGFYGEDTENVFQRSVLPFEALHGDFFDFWLFWSASDPAAATGLQEACERYLYTWWKEGFEASLRRWRMKLH</sequence>
<dbReference type="Pfam" id="PF10730">
    <property type="entry name" value="DUF2521"/>
    <property type="match status" value="1"/>
</dbReference>
<gene>
    <name evidence="1" type="ORF">GCM10007968_29740</name>
</gene>
<comment type="caution">
    <text evidence="1">The sequence shown here is derived from an EMBL/GenBank/DDBJ whole genome shotgun (WGS) entry which is preliminary data.</text>
</comment>
<proteinExistence type="predicted"/>
<dbReference type="EMBL" id="BMOK01000017">
    <property type="protein sequence ID" value="GGL63799.1"/>
    <property type="molecule type" value="Genomic_DNA"/>
</dbReference>
<name>A0A917S8K7_9BACL</name>
<dbReference type="InterPro" id="IPR019667">
    <property type="entry name" value="Uncharacterised_YbaK"/>
</dbReference>
<dbReference type="AlphaFoldDB" id="A0A917S8K7"/>
<reference evidence="1" key="2">
    <citation type="submission" date="2020-09" db="EMBL/GenBank/DDBJ databases">
        <authorList>
            <person name="Sun Q."/>
            <person name="Ohkuma M."/>
        </authorList>
    </citation>
    <scope>NUCLEOTIDE SEQUENCE</scope>
    <source>
        <strain evidence="1">JCM 15325</strain>
    </source>
</reference>
<reference evidence="1" key="1">
    <citation type="journal article" date="2014" name="Int. J. Syst. Evol. Microbiol.">
        <title>Complete genome sequence of Corynebacterium casei LMG S-19264T (=DSM 44701T), isolated from a smear-ripened cheese.</title>
        <authorList>
            <consortium name="US DOE Joint Genome Institute (JGI-PGF)"/>
            <person name="Walter F."/>
            <person name="Albersmeier A."/>
            <person name="Kalinowski J."/>
            <person name="Ruckert C."/>
        </authorList>
    </citation>
    <scope>NUCLEOTIDE SEQUENCE</scope>
    <source>
        <strain evidence="1">JCM 15325</strain>
    </source>
</reference>
<protein>
    <recommendedName>
        <fullName evidence="3">DUF2521 family protein</fullName>
    </recommendedName>
</protein>
<accession>A0A917S8K7</accession>
<organism evidence="1 2">
    <name type="scientific">Sporolactobacillus putidus</name>
    <dbReference type="NCBI Taxonomy" id="492735"/>
    <lineage>
        <taxon>Bacteria</taxon>
        <taxon>Bacillati</taxon>
        <taxon>Bacillota</taxon>
        <taxon>Bacilli</taxon>
        <taxon>Bacillales</taxon>
        <taxon>Sporolactobacillaceae</taxon>
        <taxon>Sporolactobacillus</taxon>
    </lineage>
</organism>